<feature type="region of interest" description="Disordered" evidence="2">
    <location>
        <begin position="227"/>
        <end position="250"/>
    </location>
</feature>
<evidence type="ECO:0000256" key="1">
    <source>
        <dbReference type="SAM" id="Coils"/>
    </source>
</evidence>
<organism evidence="3">
    <name type="scientific">Candidatus Electrothrix aestuarii</name>
    <dbReference type="NCBI Taxonomy" id="3062594"/>
    <lineage>
        <taxon>Bacteria</taxon>
        <taxon>Pseudomonadati</taxon>
        <taxon>Thermodesulfobacteriota</taxon>
        <taxon>Desulfobulbia</taxon>
        <taxon>Desulfobulbales</taxon>
        <taxon>Desulfobulbaceae</taxon>
        <taxon>Candidatus Electrothrix</taxon>
    </lineage>
</organism>
<reference evidence="3" key="1">
    <citation type="journal article" date="2024" name="Syst. Appl. Microbiol.">
        <title>First single-strain enrichments of Electrothrix cable bacteria, description of E. aestuarii sp. nov. and E. rattekaaiensis sp. nov., and proposal of a cable bacteria taxonomy following the rules of the SeqCode.</title>
        <authorList>
            <person name="Plum-Jensen L.E."/>
            <person name="Schramm A."/>
            <person name="Marshall I.P.G."/>
        </authorList>
    </citation>
    <scope>NUCLEOTIDE SEQUENCE</scope>
    <source>
        <strain evidence="3">Rat1</strain>
    </source>
</reference>
<dbReference type="EMBL" id="CP159373">
    <property type="protein sequence ID" value="XCN71257.1"/>
    <property type="molecule type" value="Genomic_DNA"/>
</dbReference>
<feature type="compositionally biased region" description="Basic and acidic residues" evidence="2">
    <location>
        <begin position="239"/>
        <end position="250"/>
    </location>
</feature>
<evidence type="ECO:0000256" key="2">
    <source>
        <dbReference type="SAM" id="MobiDB-lite"/>
    </source>
</evidence>
<name>A0AAU8LQF3_9BACT</name>
<accession>A0AAU8LQF3</accession>
<sequence length="386" mass="43877">MNSPKIISKIEDLPETLWYPQKGSKNITDLYRGQPVAESIAPKDIRPEKLVCMLEDLNKEETPLYERLPGVTGALQDHWQQILIRFQQTETEQEEDFTGQAHAARKQYFLKLAKSPASPDFHYINEARIRENAAKDAKNQLAQQIAIIEKNSESLEEKVFEALGGEFGRQDIKRVLNALIGQSLTIGQVYKALLPQLVTGRAVIGCELIEPEDITAPTKQAIEKEIQGEQQDAAAPHAKTAEERRQEKMASIHKKLRAIQKKDSHKRKGREEEQPQVKITSAQAVIQRLSDMNFQQAEVLMHGDFLIQQDESGAFVLSYTHPLSEHIDQPIRIVTMGIKDLSPAHAREYEKNIGKSRSLNIYGQIIQRLHLDKEVHDIVINPYAIY</sequence>
<reference evidence="3" key="2">
    <citation type="submission" date="2024-06" db="EMBL/GenBank/DDBJ databases">
        <authorList>
            <person name="Plum-Jensen L.E."/>
            <person name="Schramm A."/>
            <person name="Marshall I.P.G."/>
        </authorList>
    </citation>
    <scope>NUCLEOTIDE SEQUENCE</scope>
    <source>
        <strain evidence="3">Rat1</strain>
    </source>
</reference>
<keyword evidence="1" id="KW-0175">Coiled coil</keyword>
<protein>
    <submittedName>
        <fullName evidence="3">Uncharacterized protein</fullName>
    </submittedName>
</protein>
<feature type="coiled-coil region" evidence="1">
    <location>
        <begin position="124"/>
        <end position="158"/>
    </location>
</feature>
<evidence type="ECO:0000313" key="3">
    <source>
        <dbReference type="EMBL" id="XCN71257.1"/>
    </source>
</evidence>
<gene>
    <name evidence="3" type="ORF">Q3M24_13140</name>
</gene>
<dbReference type="KEGG" id="eaj:Q3M24_13140"/>
<dbReference type="AlphaFoldDB" id="A0AAU8LQF3"/>
<proteinExistence type="predicted"/>